<dbReference type="PROSITE" id="PS00149">
    <property type="entry name" value="SULFATASE_2"/>
    <property type="match status" value="1"/>
</dbReference>
<evidence type="ECO:0000256" key="2">
    <source>
        <dbReference type="ARBA" id="ARBA00022723"/>
    </source>
</evidence>
<dbReference type="InterPro" id="IPR024607">
    <property type="entry name" value="Sulfatase_CS"/>
</dbReference>
<keyword evidence="3" id="KW-0378">Hydrolase</keyword>
<evidence type="ECO:0000256" key="1">
    <source>
        <dbReference type="ARBA" id="ARBA00008779"/>
    </source>
</evidence>
<sequence>MNSLTVLKIKNHPLLLSVFALVLAFSCTTKPVEEKTKAPNIILVLADDLGFSDLGSFGGEIQTPNLDWLASQGIRFTQFYNTSRCCPTRASLLTGLYNHQAGIGQMTTDTGQEAYRGHISNSAVTIAEVLKSSGYRTGMVGKWHVSNTVVQDTPEKQLAWLNHQEQHPLFSPIEQYPTNRGFEKYFGNIWGVVDFFDPFSLVNGTEPVTEVPENYYHTDAINDTASVYIREFAKQDKPFFLYVAHTAPHWPLHALPEDIEKYKDTYKVGWDKIRENRYKKLIELGIIDEASYPLSERWENELSWEDNPDKEFDARAMAVHAAMIDNMDQGIGRIIETLKETGQLENTLIVFLSDNGASSESSMRYGPGFDRPSQTRKGEPIAYPVDKDVMPGPQTTFTSIGQRWSNVSNTPFRYWKMESFEGGVHTPMIAFWPAGISAKKGSISNQIGHVMDFMATFIDAAGAEYPSDFAGNKIIPIAGKSLLPVFQGKEREGHPLLFNEHEGGRSVRTKEWKLVTLDAREPWQLFDIRNDQTETKNVAEENPSIVHELDSLWQKWAEENQVIPKP</sequence>
<dbReference type="RefSeq" id="WP_091695376.1">
    <property type="nucleotide sequence ID" value="NZ_FPBF01000004.1"/>
</dbReference>
<evidence type="ECO:0000313" key="8">
    <source>
        <dbReference type="Proteomes" id="UP000199673"/>
    </source>
</evidence>
<evidence type="ECO:0000256" key="4">
    <source>
        <dbReference type="ARBA" id="ARBA00022837"/>
    </source>
</evidence>
<dbReference type="PANTHER" id="PTHR42693:SF53">
    <property type="entry name" value="ENDO-4-O-SULFATASE"/>
    <property type="match status" value="1"/>
</dbReference>
<reference evidence="8" key="1">
    <citation type="submission" date="2016-10" db="EMBL/GenBank/DDBJ databases">
        <authorList>
            <person name="Varghese N."/>
            <person name="Submissions S."/>
        </authorList>
    </citation>
    <scope>NUCLEOTIDE SEQUENCE [LARGE SCALE GENOMIC DNA]</scope>
    <source>
        <strain evidence="8">DSM 23445</strain>
    </source>
</reference>
<accession>A0A1I7CIV3</accession>
<feature type="chain" id="PRO_5011682553" evidence="5">
    <location>
        <begin position="25"/>
        <end position="566"/>
    </location>
</feature>
<feature type="domain" description="Sulfatase N-terminal" evidence="6">
    <location>
        <begin position="39"/>
        <end position="463"/>
    </location>
</feature>
<dbReference type="InterPro" id="IPR017850">
    <property type="entry name" value="Alkaline_phosphatase_core_sf"/>
</dbReference>
<comment type="similarity">
    <text evidence="1">Belongs to the sulfatase family.</text>
</comment>
<organism evidence="7 8">
    <name type="scientific">Algoriphagus locisalis</name>
    <dbReference type="NCBI Taxonomy" id="305507"/>
    <lineage>
        <taxon>Bacteria</taxon>
        <taxon>Pseudomonadati</taxon>
        <taxon>Bacteroidota</taxon>
        <taxon>Cytophagia</taxon>
        <taxon>Cytophagales</taxon>
        <taxon>Cyclobacteriaceae</taxon>
        <taxon>Algoriphagus</taxon>
    </lineage>
</organism>
<name>A0A1I7CIV3_9BACT</name>
<keyword evidence="5" id="KW-0732">Signal</keyword>
<dbReference type="OrthoDB" id="9764377at2"/>
<dbReference type="Proteomes" id="UP000199673">
    <property type="component" value="Unassembled WGS sequence"/>
</dbReference>
<dbReference type="PANTHER" id="PTHR42693">
    <property type="entry name" value="ARYLSULFATASE FAMILY MEMBER"/>
    <property type="match status" value="1"/>
</dbReference>
<gene>
    <name evidence="7" type="ORF">SAMN04489724_3246</name>
</gene>
<evidence type="ECO:0000256" key="3">
    <source>
        <dbReference type="ARBA" id="ARBA00022801"/>
    </source>
</evidence>
<protein>
    <submittedName>
        <fullName evidence="7">Arylsulfatase</fullName>
    </submittedName>
</protein>
<keyword evidence="2" id="KW-0479">Metal-binding</keyword>
<dbReference type="EMBL" id="FPBF01000004">
    <property type="protein sequence ID" value="SFT99378.1"/>
    <property type="molecule type" value="Genomic_DNA"/>
</dbReference>
<evidence type="ECO:0000259" key="6">
    <source>
        <dbReference type="Pfam" id="PF00884"/>
    </source>
</evidence>
<dbReference type="Pfam" id="PF00884">
    <property type="entry name" value="Sulfatase"/>
    <property type="match status" value="1"/>
</dbReference>
<dbReference type="AlphaFoldDB" id="A0A1I7CIV3"/>
<dbReference type="SUPFAM" id="SSF53649">
    <property type="entry name" value="Alkaline phosphatase-like"/>
    <property type="match status" value="1"/>
</dbReference>
<dbReference type="Gene3D" id="3.40.720.10">
    <property type="entry name" value="Alkaline Phosphatase, subunit A"/>
    <property type="match status" value="1"/>
</dbReference>
<dbReference type="GO" id="GO:0004065">
    <property type="term" value="F:arylsulfatase activity"/>
    <property type="evidence" value="ECO:0007669"/>
    <property type="project" value="TreeGrafter"/>
</dbReference>
<dbReference type="CDD" id="cd16025">
    <property type="entry name" value="PAS_like"/>
    <property type="match status" value="1"/>
</dbReference>
<proteinExistence type="inferred from homology"/>
<dbReference type="GO" id="GO:0046872">
    <property type="term" value="F:metal ion binding"/>
    <property type="evidence" value="ECO:0007669"/>
    <property type="project" value="UniProtKB-KW"/>
</dbReference>
<dbReference type="STRING" id="305507.SAMN04489724_3246"/>
<keyword evidence="8" id="KW-1185">Reference proteome</keyword>
<dbReference type="InterPro" id="IPR000917">
    <property type="entry name" value="Sulfatase_N"/>
</dbReference>
<dbReference type="FunFam" id="3.40.720.10:FF:000047">
    <property type="entry name" value="Arylsulfatase"/>
    <property type="match status" value="1"/>
</dbReference>
<keyword evidence="4" id="KW-0106">Calcium</keyword>
<dbReference type="Gene3D" id="3.30.1120.10">
    <property type="match status" value="1"/>
</dbReference>
<feature type="signal peptide" evidence="5">
    <location>
        <begin position="1"/>
        <end position="24"/>
    </location>
</feature>
<evidence type="ECO:0000256" key="5">
    <source>
        <dbReference type="SAM" id="SignalP"/>
    </source>
</evidence>
<evidence type="ECO:0000313" key="7">
    <source>
        <dbReference type="EMBL" id="SFT99378.1"/>
    </source>
</evidence>
<dbReference type="InterPro" id="IPR050738">
    <property type="entry name" value="Sulfatase"/>
</dbReference>